<keyword evidence="5 9" id="KW-0812">Transmembrane</keyword>
<evidence type="ECO:0000256" key="2">
    <source>
        <dbReference type="ARBA" id="ARBA00022448"/>
    </source>
</evidence>
<feature type="transmembrane region" description="Helical" evidence="9">
    <location>
        <begin position="138"/>
        <end position="160"/>
    </location>
</feature>
<keyword evidence="6 9" id="KW-1133">Transmembrane helix</keyword>
<protein>
    <recommendedName>
        <fullName evidence="9">TRAP transporter small permease protein</fullName>
    </recommendedName>
</protein>
<dbReference type="RefSeq" id="WP_209333374.1">
    <property type="nucleotide sequence ID" value="NZ_JAGIYY010000001.1"/>
</dbReference>
<dbReference type="Proteomes" id="UP000666240">
    <property type="component" value="Unassembled WGS sequence"/>
</dbReference>
<evidence type="ECO:0000256" key="9">
    <source>
        <dbReference type="RuleBase" id="RU369079"/>
    </source>
</evidence>
<feature type="transmembrane region" description="Helical" evidence="9">
    <location>
        <begin position="87"/>
        <end position="111"/>
    </location>
</feature>
<reference evidence="11" key="1">
    <citation type="submission" date="2021-03" db="EMBL/GenBank/DDBJ databases">
        <title>Genome sequencing and assembly of Tianweitania sediminis.</title>
        <authorList>
            <person name="Chhetri G."/>
        </authorList>
    </citation>
    <scope>NUCLEOTIDE SEQUENCE</scope>
    <source>
        <strain evidence="11">Z8</strain>
    </source>
</reference>
<dbReference type="GO" id="GO:0022857">
    <property type="term" value="F:transmembrane transporter activity"/>
    <property type="evidence" value="ECO:0007669"/>
    <property type="project" value="UniProtKB-UniRule"/>
</dbReference>
<comment type="caution">
    <text evidence="9">Lacks conserved residue(s) required for the propagation of feature annotation.</text>
</comment>
<evidence type="ECO:0000256" key="6">
    <source>
        <dbReference type="ARBA" id="ARBA00022989"/>
    </source>
</evidence>
<keyword evidence="2 9" id="KW-0813">Transport</keyword>
<name>A0A8J7QY67_9HYPH</name>
<sequence length="183" mass="20145">MKFLSSVMRGTSSALSFVASILVMLLILHVSADVVMRGLFNAPIKGTIELVSYFYMIGITFLALAMVERRDAHISVEVVTELLPKRVVHVLIVLATVLAIIVLALMCWRSWIEAMSNFRRGSALIIAGGDQLPVWPSYFMLPIGFGVATLASVYKLLCLLTGKPFEEKLEAASVTVREDIENV</sequence>
<evidence type="ECO:0000313" key="12">
    <source>
        <dbReference type="Proteomes" id="UP000666240"/>
    </source>
</evidence>
<comment type="caution">
    <text evidence="11">The sequence shown here is derived from an EMBL/GenBank/DDBJ whole genome shotgun (WGS) entry which is preliminary data.</text>
</comment>
<dbReference type="PANTHER" id="PTHR35011">
    <property type="entry name" value="2,3-DIKETO-L-GULONATE TRAP TRANSPORTER SMALL PERMEASE PROTEIN YIAM"/>
    <property type="match status" value="1"/>
</dbReference>
<comment type="subcellular location">
    <subcellularLocation>
        <location evidence="1 9">Cell inner membrane</location>
        <topology evidence="1 9">Multi-pass membrane protein</topology>
    </subcellularLocation>
</comment>
<organism evidence="11 12">
    <name type="scientific">Tianweitania sediminis</name>
    <dbReference type="NCBI Taxonomy" id="1502156"/>
    <lineage>
        <taxon>Bacteria</taxon>
        <taxon>Pseudomonadati</taxon>
        <taxon>Pseudomonadota</taxon>
        <taxon>Alphaproteobacteria</taxon>
        <taxon>Hyphomicrobiales</taxon>
        <taxon>Phyllobacteriaceae</taxon>
        <taxon>Tianweitania</taxon>
    </lineage>
</organism>
<comment type="function">
    <text evidence="9">Part of the tripartite ATP-independent periplasmic (TRAP) transport system.</text>
</comment>
<keyword evidence="12" id="KW-1185">Reference proteome</keyword>
<evidence type="ECO:0000259" key="10">
    <source>
        <dbReference type="Pfam" id="PF04290"/>
    </source>
</evidence>
<evidence type="ECO:0000256" key="4">
    <source>
        <dbReference type="ARBA" id="ARBA00022519"/>
    </source>
</evidence>
<dbReference type="InterPro" id="IPR007387">
    <property type="entry name" value="TRAP_DctQ"/>
</dbReference>
<keyword evidence="7 9" id="KW-0472">Membrane</keyword>
<comment type="subunit">
    <text evidence="9">The complex comprises the extracytoplasmic solute receptor protein and the two transmembrane proteins.</text>
</comment>
<dbReference type="InterPro" id="IPR055348">
    <property type="entry name" value="DctQ"/>
</dbReference>
<dbReference type="PANTHER" id="PTHR35011:SF10">
    <property type="entry name" value="TRAP TRANSPORTER SMALL PERMEASE PROTEIN"/>
    <property type="match status" value="1"/>
</dbReference>
<feature type="transmembrane region" description="Helical" evidence="9">
    <location>
        <begin position="48"/>
        <end position="67"/>
    </location>
</feature>
<evidence type="ECO:0000256" key="8">
    <source>
        <dbReference type="ARBA" id="ARBA00038436"/>
    </source>
</evidence>
<evidence type="ECO:0000256" key="1">
    <source>
        <dbReference type="ARBA" id="ARBA00004429"/>
    </source>
</evidence>
<evidence type="ECO:0000256" key="3">
    <source>
        <dbReference type="ARBA" id="ARBA00022475"/>
    </source>
</evidence>
<dbReference type="AlphaFoldDB" id="A0A8J7QY67"/>
<dbReference type="EMBL" id="JAGIYY010000001">
    <property type="protein sequence ID" value="MBP0437357.1"/>
    <property type="molecule type" value="Genomic_DNA"/>
</dbReference>
<feature type="domain" description="Tripartite ATP-independent periplasmic transporters DctQ component" evidence="10">
    <location>
        <begin position="26"/>
        <end position="161"/>
    </location>
</feature>
<evidence type="ECO:0000256" key="7">
    <source>
        <dbReference type="ARBA" id="ARBA00023136"/>
    </source>
</evidence>
<gene>
    <name evidence="11" type="ORF">J5Y06_01665</name>
</gene>
<evidence type="ECO:0000256" key="5">
    <source>
        <dbReference type="ARBA" id="ARBA00022692"/>
    </source>
</evidence>
<dbReference type="GO" id="GO:0005886">
    <property type="term" value="C:plasma membrane"/>
    <property type="evidence" value="ECO:0007669"/>
    <property type="project" value="UniProtKB-SubCell"/>
</dbReference>
<evidence type="ECO:0000313" key="11">
    <source>
        <dbReference type="EMBL" id="MBP0437357.1"/>
    </source>
</evidence>
<dbReference type="GO" id="GO:0015740">
    <property type="term" value="P:C4-dicarboxylate transport"/>
    <property type="evidence" value="ECO:0007669"/>
    <property type="project" value="TreeGrafter"/>
</dbReference>
<accession>A0A8J7QY67</accession>
<keyword evidence="4 9" id="KW-0997">Cell inner membrane</keyword>
<comment type="similarity">
    <text evidence="8 9">Belongs to the TRAP transporter small permease family.</text>
</comment>
<proteinExistence type="inferred from homology"/>
<dbReference type="Pfam" id="PF04290">
    <property type="entry name" value="DctQ"/>
    <property type="match status" value="1"/>
</dbReference>
<keyword evidence="3" id="KW-1003">Cell membrane</keyword>